<feature type="repeat" description="TPR" evidence="1">
    <location>
        <begin position="149"/>
        <end position="182"/>
    </location>
</feature>
<dbReference type="Pfam" id="PF14559">
    <property type="entry name" value="TPR_19"/>
    <property type="match status" value="1"/>
</dbReference>
<dbReference type="PROSITE" id="PS50005">
    <property type="entry name" value="TPR"/>
    <property type="match status" value="1"/>
</dbReference>
<feature type="signal peptide" evidence="3">
    <location>
        <begin position="1"/>
        <end position="23"/>
    </location>
</feature>
<feature type="chain" id="PRO_5047314203" evidence="3">
    <location>
        <begin position="24"/>
        <end position="254"/>
    </location>
</feature>
<dbReference type="Proteomes" id="UP001334732">
    <property type="component" value="Chromosome"/>
</dbReference>
<proteinExistence type="predicted"/>
<dbReference type="InterPro" id="IPR019734">
    <property type="entry name" value="TPR_rpt"/>
</dbReference>
<name>A0ABZ1CKN5_9PROT</name>
<organism evidence="4 5">
    <name type="scientific">Thiobacillus sedimenti</name>
    <dbReference type="NCBI Taxonomy" id="3110231"/>
    <lineage>
        <taxon>Bacteria</taxon>
        <taxon>Pseudomonadati</taxon>
        <taxon>Pseudomonadota</taxon>
        <taxon>Betaproteobacteria</taxon>
        <taxon>Nitrosomonadales</taxon>
        <taxon>Thiobacillaceae</taxon>
        <taxon>Thiobacillus</taxon>
    </lineage>
</organism>
<keyword evidence="1" id="KW-0802">TPR repeat</keyword>
<evidence type="ECO:0000256" key="3">
    <source>
        <dbReference type="SAM" id="SignalP"/>
    </source>
</evidence>
<sequence length="254" mass="27500">MNRFKKCLLALSAMLLAIPPASADWAPSQAEMAVLPAYCAAKFGESQHPEAAKVWRASMGSDFVHVHHYCAGLNFVNRASAMTSQNKDRRGTLEAAVRNFDYMLVHTHPDFYLRPEILMNRGIALSMMNRTGEAVGDLLKSIEADPGQPRAYLALADLYEKQKNRAKALETVTEGLRHNPDTKSLQRRYAELGGKLPYPEPVAAEPAGSSVAKPDDPAAGQGAPAPGVTPPESGPSAEPKIGSPDNPYCRFCPD</sequence>
<evidence type="ECO:0000256" key="2">
    <source>
        <dbReference type="SAM" id="MobiDB-lite"/>
    </source>
</evidence>
<dbReference type="InterPro" id="IPR011990">
    <property type="entry name" value="TPR-like_helical_dom_sf"/>
</dbReference>
<protein>
    <submittedName>
        <fullName evidence="4">Tetratricopeptide repeat protein</fullName>
    </submittedName>
</protein>
<dbReference type="RefSeq" id="WP_324780166.1">
    <property type="nucleotide sequence ID" value="NZ_CP141769.1"/>
</dbReference>
<dbReference type="SMART" id="SM00028">
    <property type="entry name" value="TPR"/>
    <property type="match status" value="2"/>
</dbReference>
<keyword evidence="5" id="KW-1185">Reference proteome</keyword>
<feature type="region of interest" description="Disordered" evidence="2">
    <location>
        <begin position="196"/>
        <end position="254"/>
    </location>
</feature>
<reference evidence="4 5" key="1">
    <citation type="submission" date="2023-12" db="EMBL/GenBank/DDBJ databases">
        <title>Thiobacillus sedimentum sp. nov., a chemolithoautotrophic sulfur-oxidizing bacterium isolated from freshwater sediment.</title>
        <authorList>
            <person name="Luo J."/>
            <person name="Dai C."/>
        </authorList>
    </citation>
    <scope>NUCLEOTIDE SEQUENCE [LARGE SCALE GENOMIC DNA]</scope>
    <source>
        <strain evidence="4 5">SCUT-2</strain>
    </source>
</reference>
<gene>
    <name evidence="4" type="ORF">VA613_01835</name>
</gene>
<evidence type="ECO:0000256" key="1">
    <source>
        <dbReference type="PROSITE-ProRule" id="PRU00339"/>
    </source>
</evidence>
<dbReference type="SUPFAM" id="SSF48452">
    <property type="entry name" value="TPR-like"/>
    <property type="match status" value="1"/>
</dbReference>
<feature type="compositionally biased region" description="Low complexity" evidence="2">
    <location>
        <begin position="217"/>
        <end position="226"/>
    </location>
</feature>
<dbReference type="EMBL" id="CP141769">
    <property type="protein sequence ID" value="WRS39635.1"/>
    <property type="molecule type" value="Genomic_DNA"/>
</dbReference>
<accession>A0ABZ1CKN5</accession>
<keyword evidence="3" id="KW-0732">Signal</keyword>
<dbReference type="Gene3D" id="1.25.40.10">
    <property type="entry name" value="Tetratricopeptide repeat domain"/>
    <property type="match status" value="1"/>
</dbReference>
<evidence type="ECO:0000313" key="4">
    <source>
        <dbReference type="EMBL" id="WRS39635.1"/>
    </source>
</evidence>
<evidence type="ECO:0000313" key="5">
    <source>
        <dbReference type="Proteomes" id="UP001334732"/>
    </source>
</evidence>